<proteinExistence type="predicted"/>
<reference evidence="2 3" key="1">
    <citation type="submission" date="2021-02" db="EMBL/GenBank/DDBJ databases">
        <title>Plant Genome Project.</title>
        <authorList>
            <person name="Zhang R.-G."/>
        </authorList>
    </citation>
    <scope>NUCLEOTIDE SEQUENCE [LARGE SCALE GENOMIC DNA]</scope>
    <source>
        <tissue evidence="2">Leaves</tissue>
    </source>
</reference>
<evidence type="ECO:0000313" key="3">
    <source>
        <dbReference type="Proteomes" id="UP000827721"/>
    </source>
</evidence>
<dbReference type="PANTHER" id="PTHR34952:SF2">
    <property type="entry name" value="OS05G0113500 PROTEIN"/>
    <property type="match status" value="1"/>
</dbReference>
<evidence type="ECO:0000313" key="2">
    <source>
        <dbReference type="EMBL" id="KAH7553681.1"/>
    </source>
</evidence>
<gene>
    <name evidence="2" type="ORF">JRO89_XS12G0042200</name>
</gene>
<sequence>MEFSSPCGKEKYKSSCRGLVIGLDDNIGEFLHIQDSCERNTSDSDDMNDVEEGIENLKLNDNKPGQKGLYKSNTFPSPGKVLPSAGSDEDRDEEHESALQQMFSDEPLHSSYRSISLPTPLKLVSAMKGSREKQGAAPRNLTVKWAPDVYDPPPTIISHTVNRSKKQQKLKKDGRNSKQKNGKKWQKGNSSRGSSGSKNKQLRKNAGYTEKGYNSLDAHERVVGCSDDHHDFDVGGPDSYCGSSFLKESLTKVHYSVAEAL</sequence>
<dbReference type="EMBL" id="JAFEMO010000012">
    <property type="protein sequence ID" value="KAH7553681.1"/>
    <property type="molecule type" value="Genomic_DNA"/>
</dbReference>
<feature type="compositionally biased region" description="Low complexity" evidence="1">
    <location>
        <begin position="187"/>
        <end position="199"/>
    </location>
</feature>
<evidence type="ECO:0000256" key="1">
    <source>
        <dbReference type="SAM" id="MobiDB-lite"/>
    </source>
</evidence>
<organism evidence="2 3">
    <name type="scientific">Xanthoceras sorbifolium</name>
    <dbReference type="NCBI Taxonomy" id="99658"/>
    <lineage>
        <taxon>Eukaryota</taxon>
        <taxon>Viridiplantae</taxon>
        <taxon>Streptophyta</taxon>
        <taxon>Embryophyta</taxon>
        <taxon>Tracheophyta</taxon>
        <taxon>Spermatophyta</taxon>
        <taxon>Magnoliopsida</taxon>
        <taxon>eudicotyledons</taxon>
        <taxon>Gunneridae</taxon>
        <taxon>Pentapetalae</taxon>
        <taxon>rosids</taxon>
        <taxon>malvids</taxon>
        <taxon>Sapindales</taxon>
        <taxon>Sapindaceae</taxon>
        <taxon>Xanthoceroideae</taxon>
        <taxon>Xanthoceras</taxon>
    </lineage>
</organism>
<feature type="compositionally biased region" description="Basic residues" evidence="1">
    <location>
        <begin position="177"/>
        <end position="186"/>
    </location>
</feature>
<feature type="region of interest" description="Disordered" evidence="1">
    <location>
        <begin position="126"/>
        <end position="213"/>
    </location>
</feature>
<dbReference type="PANTHER" id="PTHR34952">
    <property type="entry name" value="OS05G0113500 PROTEIN"/>
    <property type="match status" value="1"/>
</dbReference>
<accession>A0ABQ8HB00</accession>
<keyword evidence="3" id="KW-1185">Reference proteome</keyword>
<dbReference type="Proteomes" id="UP000827721">
    <property type="component" value="Unassembled WGS sequence"/>
</dbReference>
<comment type="caution">
    <text evidence="2">The sequence shown here is derived from an EMBL/GenBank/DDBJ whole genome shotgun (WGS) entry which is preliminary data.</text>
</comment>
<name>A0ABQ8HB00_9ROSI</name>
<feature type="region of interest" description="Disordered" evidence="1">
    <location>
        <begin position="58"/>
        <end position="114"/>
    </location>
</feature>
<protein>
    <submittedName>
        <fullName evidence="2">Uncharacterized protein</fullName>
    </submittedName>
</protein>